<accession>A0ABY7E9G3</accession>
<gene>
    <name evidence="2" type="ORF">MAR_020925</name>
</gene>
<keyword evidence="3" id="KW-1185">Reference proteome</keyword>
<name>A0ABY7E9G3_MYAAR</name>
<proteinExistence type="predicted"/>
<keyword evidence="1" id="KW-1133">Transmembrane helix</keyword>
<keyword evidence="1" id="KW-0472">Membrane</keyword>
<evidence type="ECO:0000313" key="3">
    <source>
        <dbReference type="Proteomes" id="UP001164746"/>
    </source>
</evidence>
<dbReference type="Proteomes" id="UP001164746">
    <property type="component" value="Chromosome 5"/>
</dbReference>
<reference evidence="2" key="1">
    <citation type="submission" date="2022-11" db="EMBL/GenBank/DDBJ databases">
        <title>Centuries of genome instability and evolution in soft-shell clam transmissible cancer (bioRxiv).</title>
        <authorList>
            <person name="Hart S.F.M."/>
            <person name="Yonemitsu M.A."/>
            <person name="Giersch R.M."/>
            <person name="Beal B.F."/>
            <person name="Arriagada G."/>
            <person name="Davis B.W."/>
            <person name="Ostrander E.A."/>
            <person name="Goff S.P."/>
            <person name="Metzger M.J."/>
        </authorList>
    </citation>
    <scope>NUCLEOTIDE SEQUENCE</scope>
    <source>
        <strain evidence="2">MELC-2E11</strain>
        <tissue evidence="2">Siphon/mantle</tissue>
    </source>
</reference>
<keyword evidence="1" id="KW-0812">Transmembrane</keyword>
<evidence type="ECO:0000313" key="2">
    <source>
        <dbReference type="EMBL" id="WAR05556.1"/>
    </source>
</evidence>
<evidence type="ECO:0000256" key="1">
    <source>
        <dbReference type="SAM" id="Phobius"/>
    </source>
</evidence>
<dbReference type="EMBL" id="CP111016">
    <property type="protein sequence ID" value="WAR05556.1"/>
    <property type="molecule type" value="Genomic_DNA"/>
</dbReference>
<protein>
    <submittedName>
        <fullName evidence="2">Uncharacterized protein</fullName>
    </submittedName>
</protein>
<feature type="transmembrane region" description="Helical" evidence="1">
    <location>
        <begin position="31"/>
        <end position="52"/>
    </location>
</feature>
<sequence>MIRDYLTAISNPVNAVDIITNSESFINMNRLVVTATILTALIGVSVCHLAVMSVDLGSEYMKIAIVKGFSKKNSHYSMFKEW</sequence>
<organism evidence="2 3">
    <name type="scientific">Mya arenaria</name>
    <name type="common">Soft-shell clam</name>
    <dbReference type="NCBI Taxonomy" id="6604"/>
    <lineage>
        <taxon>Eukaryota</taxon>
        <taxon>Metazoa</taxon>
        <taxon>Spiralia</taxon>
        <taxon>Lophotrochozoa</taxon>
        <taxon>Mollusca</taxon>
        <taxon>Bivalvia</taxon>
        <taxon>Autobranchia</taxon>
        <taxon>Heteroconchia</taxon>
        <taxon>Euheterodonta</taxon>
        <taxon>Imparidentia</taxon>
        <taxon>Neoheterodontei</taxon>
        <taxon>Myida</taxon>
        <taxon>Myoidea</taxon>
        <taxon>Myidae</taxon>
        <taxon>Mya</taxon>
    </lineage>
</organism>